<dbReference type="CDD" id="cd02022">
    <property type="entry name" value="DPCK"/>
    <property type="match status" value="1"/>
</dbReference>
<evidence type="ECO:0000313" key="7">
    <source>
        <dbReference type="EMBL" id="QIX21841.1"/>
    </source>
</evidence>
<comment type="catalytic activity">
    <reaction evidence="5">
        <text>3'-dephospho-CoA + ATP = ADP + CoA + H(+)</text>
        <dbReference type="Rhea" id="RHEA:18245"/>
        <dbReference type="ChEBI" id="CHEBI:15378"/>
        <dbReference type="ChEBI" id="CHEBI:30616"/>
        <dbReference type="ChEBI" id="CHEBI:57287"/>
        <dbReference type="ChEBI" id="CHEBI:57328"/>
        <dbReference type="ChEBI" id="CHEBI:456216"/>
        <dbReference type="EC" id="2.7.1.24"/>
    </reaction>
</comment>
<dbReference type="GO" id="GO:0005737">
    <property type="term" value="C:cytoplasm"/>
    <property type="evidence" value="ECO:0007669"/>
    <property type="project" value="UniProtKB-SubCell"/>
</dbReference>
<evidence type="ECO:0000256" key="1">
    <source>
        <dbReference type="ARBA" id="ARBA00009018"/>
    </source>
</evidence>
<evidence type="ECO:0000256" key="3">
    <source>
        <dbReference type="ARBA" id="ARBA00022840"/>
    </source>
</evidence>
<dbReference type="RefSeq" id="WP_177319241.1">
    <property type="nucleotide sequence ID" value="NZ_CP050898.1"/>
</dbReference>
<dbReference type="EC" id="2.7.1.24" evidence="5 6"/>
<dbReference type="NCBIfam" id="TIGR00152">
    <property type="entry name" value="dephospho-CoA kinase"/>
    <property type="match status" value="1"/>
</dbReference>
<dbReference type="Gene3D" id="3.40.50.300">
    <property type="entry name" value="P-loop containing nucleotide triphosphate hydrolases"/>
    <property type="match status" value="1"/>
</dbReference>
<dbReference type="SUPFAM" id="SSF52540">
    <property type="entry name" value="P-loop containing nucleoside triphosphate hydrolases"/>
    <property type="match status" value="1"/>
</dbReference>
<dbReference type="PANTHER" id="PTHR10695">
    <property type="entry name" value="DEPHOSPHO-COA KINASE-RELATED"/>
    <property type="match status" value="1"/>
</dbReference>
<comment type="subcellular location">
    <subcellularLocation>
        <location evidence="5">Cytoplasm</location>
    </subcellularLocation>
</comment>
<gene>
    <name evidence="5" type="primary">coaE</name>
    <name evidence="7" type="ORF">FOB41_12115</name>
</gene>
<dbReference type="InterPro" id="IPR027417">
    <property type="entry name" value="P-loop_NTPase"/>
</dbReference>
<keyword evidence="5 7" id="KW-0418">Kinase</keyword>
<name>A0A6H0ZPN0_9HYPH</name>
<reference evidence="7 8" key="1">
    <citation type="submission" date="2020-04" db="EMBL/GenBank/DDBJ databases">
        <title>FDA dAtabase for Regulatory Grade micrObial Sequences (FDA-ARGOS): Supporting development and validation of Infectious Disease Dx tests.</title>
        <authorList>
            <person name="Sciortino C."/>
            <person name="Tallon L."/>
            <person name="Sadzewicz L."/>
            <person name="Vavikolanu K."/>
            <person name="Mehta A."/>
            <person name="Aluvathingal J."/>
            <person name="Nadendla S."/>
            <person name="Nandy P."/>
            <person name="Geyer C."/>
            <person name="Yan Y."/>
            <person name="Sichtig H."/>
        </authorList>
    </citation>
    <scope>NUCLEOTIDE SEQUENCE [LARGE SCALE GENOMIC DNA]</scope>
    <source>
        <strain evidence="7 8">FDAARGOS_633</strain>
    </source>
</reference>
<keyword evidence="2 5" id="KW-0547">Nucleotide-binding</keyword>
<dbReference type="EMBL" id="CP050898">
    <property type="protein sequence ID" value="QIX21841.1"/>
    <property type="molecule type" value="Genomic_DNA"/>
</dbReference>
<dbReference type="PROSITE" id="PS51219">
    <property type="entry name" value="DPCK"/>
    <property type="match status" value="1"/>
</dbReference>
<evidence type="ECO:0000256" key="5">
    <source>
        <dbReference type="HAMAP-Rule" id="MF_00376"/>
    </source>
</evidence>
<dbReference type="GO" id="GO:0004140">
    <property type="term" value="F:dephospho-CoA kinase activity"/>
    <property type="evidence" value="ECO:0007669"/>
    <property type="project" value="UniProtKB-UniRule"/>
</dbReference>
<dbReference type="InterPro" id="IPR001977">
    <property type="entry name" value="Depp_CoAkinase"/>
</dbReference>
<evidence type="ECO:0000256" key="2">
    <source>
        <dbReference type="ARBA" id="ARBA00022741"/>
    </source>
</evidence>
<dbReference type="PANTHER" id="PTHR10695:SF46">
    <property type="entry name" value="BIFUNCTIONAL COENZYME A SYNTHASE-RELATED"/>
    <property type="match status" value="1"/>
</dbReference>
<dbReference type="Pfam" id="PF01121">
    <property type="entry name" value="CoaE"/>
    <property type="match status" value="1"/>
</dbReference>
<feature type="binding site" evidence="5">
    <location>
        <begin position="11"/>
        <end position="16"/>
    </location>
    <ligand>
        <name>ATP</name>
        <dbReference type="ChEBI" id="CHEBI:30616"/>
    </ligand>
</feature>
<comment type="pathway">
    <text evidence="5">Cofactor biosynthesis; coenzyme A biosynthesis; CoA from (R)-pantothenate: step 5/5.</text>
</comment>
<comment type="similarity">
    <text evidence="1 5">Belongs to the CoaE family.</text>
</comment>
<protein>
    <recommendedName>
        <fullName evidence="5 6">Dephospho-CoA kinase</fullName>
        <ecNumber evidence="5 6">2.7.1.24</ecNumber>
    </recommendedName>
    <alternativeName>
        <fullName evidence="5">Dephosphocoenzyme A kinase</fullName>
    </alternativeName>
</protein>
<dbReference type="GO" id="GO:0005524">
    <property type="term" value="F:ATP binding"/>
    <property type="evidence" value="ECO:0007669"/>
    <property type="project" value="UniProtKB-UniRule"/>
</dbReference>
<sequence>MIVIGLTGSIGMGKTTTAKLFAEEGVPVLDSDEVVHGLYRAEAVAQIEAAFPGTTVSGVVDRQKLGDILRKNPANFRRLEEIVHPLVRKKQETFLSKARKNSRKFALLDIPLLFETGAEKRVDKVVVVSCAPEIQRERVLSRPGMTEEKFEMILARQMPDAEKRRRADFIIDSGNGVEAARDQVRDILQKLTAESRRGEMHA</sequence>
<accession>A0A6H0ZPN0</accession>
<dbReference type="HAMAP" id="MF_00376">
    <property type="entry name" value="Dephospho_CoA_kinase"/>
    <property type="match status" value="1"/>
</dbReference>
<dbReference type="UniPathway" id="UPA00241">
    <property type="reaction ID" value="UER00356"/>
</dbReference>
<keyword evidence="4 5" id="KW-0173">Coenzyme A biosynthesis</keyword>
<keyword evidence="5" id="KW-0963">Cytoplasm</keyword>
<keyword evidence="5 7" id="KW-0808">Transferase</keyword>
<comment type="function">
    <text evidence="5">Catalyzes the phosphorylation of the 3'-hydroxyl group of dephosphocoenzyme A to form coenzyme A.</text>
</comment>
<organism evidence="7 8">
    <name type="scientific">Agrobacterium pusense</name>
    <dbReference type="NCBI Taxonomy" id="648995"/>
    <lineage>
        <taxon>Bacteria</taxon>
        <taxon>Pseudomonadati</taxon>
        <taxon>Pseudomonadota</taxon>
        <taxon>Alphaproteobacteria</taxon>
        <taxon>Hyphomicrobiales</taxon>
        <taxon>Rhizobiaceae</taxon>
        <taxon>Rhizobium/Agrobacterium group</taxon>
        <taxon>Agrobacterium</taxon>
    </lineage>
</organism>
<evidence type="ECO:0000313" key="8">
    <source>
        <dbReference type="Proteomes" id="UP000500870"/>
    </source>
</evidence>
<keyword evidence="3 5" id="KW-0067">ATP-binding</keyword>
<evidence type="ECO:0000256" key="6">
    <source>
        <dbReference type="NCBIfam" id="TIGR00152"/>
    </source>
</evidence>
<dbReference type="Proteomes" id="UP000500870">
    <property type="component" value="Chromosome 1"/>
</dbReference>
<evidence type="ECO:0000256" key="4">
    <source>
        <dbReference type="ARBA" id="ARBA00022993"/>
    </source>
</evidence>
<dbReference type="AlphaFoldDB" id="A0A6H0ZPN0"/>
<dbReference type="GO" id="GO:0015937">
    <property type="term" value="P:coenzyme A biosynthetic process"/>
    <property type="evidence" value="ECO:0007669"/>
    <property type="project" value="UniProtKB-UniRule"/>
</dbReference>
<proteinExistence type="inferred from homology"/>